<dbReference type="SUPFAM" id="SSF55120">
    <property type="entry name" value="Pseudouridine synthase"/>
    <property type="match status" value="1"/>
</dbReference>
<evidence type="ECO:0000256" key="4">
    <source>
        <dbReference type="RuleBase" id="RU362028"/>
    </source>
</evidence>
<comment type="similarity">
    <text evidence="2 4">Belongs to the pseudouridine synthase RluA family.</text>
</comment>
<dbReference type="InterPro" id="IPR006225">
    <property type="entry name" value="PsdUridine_synth_RluC/D"/>
</dbReference>
<keyword evidence="7" id="KW-1185">Reference proteome</keyword>
<dbReference type="CDD" id="cd00165">
    <property type="entry name" value="S4"/>
    <property type="match status" value="1"/>
</dbReference>
<dbReference type="InterPro" id="IPR050188">
    <property type="entry name" value="RluA_PseudoU_synthase"/>
</dbReference>
<dbReference type="Pfam" id="PF00849">
    <property type="entry name" value="PseudoU_synth_2"/>
    <property type="match status" value="1"/>
</dbReference>
<evidence type="ECO:0000256" key="3">
    <source>
        <dbReference type="PROSITE-ProRule" id="PRU00182"/>
    </source>
</evidence>
<dbReference type="PANTHER" id="PTHR21600">
    <property type="entry name" value="MITOCHONDRIAL RNA PSEUDOURIDINE SYNTHASE"/>
    <property type="match status" value="1"/>
</dbReference>
<dbReference type="InterPro" id="IPR020103">
    <property type="entry name" value="PsdUridine_synth_cat_dom_sf"/>
</dbReference>
<gene>
    <name evidence="6" type="ORF">LSG31_17840</name>
</gene>
<dbReference type="Gene3D" id="3.30.2350.10">
    <property type="entry name" value="Pseudouridine synthase"/>
    <property type="match status" value="1"/>
</dbReference>
<evidence type="ECO:0000256" key="1">
    <source>
        <dbReference type="ARBA" id="ARBA00000073"/>
    </source>
</evidence>
<organism evidence="6 7">
    <name type="scientific">Fodinisporobacter ferrooxydans</name>
    <dbReference type="NCBI Taxonomy" id="2901836"/>
    <lineage>
        <taxon>Bacteria</taxon>
        <taxon>Bacillati</taxon>
        <taxon>Bacillota</taxon>
        <taxon>Bacilli</taxon>
        <taxon>Bacillales</taxon>
        <taxon>Alicyclobacillaceae</taxon>
        <taxon>Fodinisporobacter</taxon>
    </lineage>
</organism>
<accession>A0ABY4CJU7</accession>
<dbReference type="PROSITE" id="PS01129">
    <property type="entry name" value="PSI_RLU"/>
    <property type="match status" value="1"/>
</dbReference>
<dbReference type="PROSITE" id="PS50889">
    <property type="entry name" value="S4"/>
    <property type="match status" value="1"/>
</dbReference>
<evidence type="ECO:0000313" key="6">
    <source>
        <dbReference type="EMBL" id="UOF89722.1"/>
    </source>
</evidence>
<evidence type="ECO:0000256" key="2">
    <source>
        <dbReference type="ARBA" id="ARBA00010876"/>
    </source>
</evidence>
<evidence type="ECO:0000313" key="7">
    <source>
        <dbReference type="Proteomes" id="UP000830167"/>
    </source>
</evidence>
<name>A0ABY4CJU7_9BACL</name>
<dbReference type="CDD" id="cd02869">
    <property type="entry name" value="PseudoU_synth_RluA_like"/>
    <property type="match status" value="1"/>
</dbReference>
<dbReference type="EMBL" id="CP089291">
    <property type="protein sequence ID" value="UOF89722.1"/>
    <property type="molecule type" value="Genomic_DNA"/>
</dbReference>
<reference evidence="6" key="1">
    <citation type="submission" date="2021-12" db="EMBL/GenBank/DDBJ databases">
        <title>Alicyclobacillaceae gen. nov., sp. nov., isolated from chalcocite enrichment system.</title>
        <authorList>
            <person name="Jiang Z."/>
        </authorList>
    </citation>
    <scope>NUCLEOTIDE SEQUENCE</scope>
    <source>
        <strain evidence="6">MYW30-H2</strain>
    </source>
</reference>
<dbReference type="NCBIfam" id="TIGR00005">
    <property type="entry name" value="rluA_subfam"/>
    <property type="match status" value="1"/>
</dbReference>
<dbReference type="InterPro" id="IPR006145">
    <property type="entry name" value="PsdUridine_synth_RsuA/RluA"/>
</dbReference>
<keyword evidence="4" id="KW-0413">Isomerase</keyword>
<comment type="catalytic activity">
    <reaction evidence="1 4">
        <text>a uridine in RNA = a pseudouridine in RNA</text>
        <dbReference type="Rhea" id="RHEA:48348"/>
        <dbReference type="Rhea" id="RHEA-COMP:12068"/>
        <dbReference type="Rhea" id="RHEA-COMP:12069"/>
        <dbReference type="ChEBI" id="CHEBI:65314"/>
        <dbReference type="ChEBI" id="CHEBI:65315"/>
    </reaction>
</comment>
<feature type="domain" description="Pseudouridine synthase RsuA/RluA-like" evidence="5">
    <location>
        <begin position="95"/>
        <end position="248"/>
    </location>
</feature>
<protein>
    <recommendedName>
        <fullName evidence="4">Pseudouridine synthase</fullName>
        <ecNumber evidence="4">5.4.99.-</ecNumber>
    </recommendedName>
</protein>
<dbReference type="Proteomes" id="UP000830167">
    <property type="component" value="Chromosome"/>
</dbReference>
<evidence type="ECO:0000259" key="5">
    <source>
        <dbReference type="Pfam" id="PF00849"/>
    </source>
</evidence>
<dbReference type="RefSeq" id="WP_347436413.1">
    <property type="nucleotide sequence ID" value="NZ_CP089291.1"/>
</dbReference>
<comment type="function">
    <text evidence="4">Responsible for synthesis of pseudouridine from uracil.</text>
</comment>
<sequence>MLLTHDESTGDLMILAEQEDEGCMIKDLIKRQTGMSRPVLREILEQGGVTRNGEFCYLTNRVQAGDRIRISFPRDEMLKVEPEPIPFSILYEDPYLVVIDKTSGIVVHPTKNYPNGTLANGLAHHYERQGCQYKIRPVHRLDRDTSGAIVFAKTHFVHQTLSKEIKQHKMQRYYFAVAYGRLADDKGSINAPIGRDESHTTRRMVDDLHGKPSVTHFQVRERFGEWATAVSLQLETGRTHQIRVHFASIGHPLLGDALYGTEQSLKFSKQFGAMRQALHAATLRFTHPVTKQTMCFESNLPEDLRKLLDQLKEFNSNS</sequence>
<proteinExistence type="inferred from homology"/>
<dbReference type="InterPro" id="IPR006224">
    <property type="entry name" value="PsdUridine_synth_RluA-like_CS"/>
</dbReference>
<dbReference type="PANTHER" id="PTHR21600:SF35">
    <property type="entry name" value="PSEUDOURIDINE SYNTHASE"/>
    <property type="match status" value="1"/>
</dbReference>
<dbReference type="EC" id="5.4.99.-" evidence="4"/>
<keyword evidence="3" id="KW-0694">RNA-binding</keyword>